<accession>A0A484MLL0</accession>
<dbReference type="Gene3D" id="3.60.10.10">
    <property type="entry name" value="Endonuclease/exonuclease/phosphatase"/>
    <property type="match status" value="1"/>
</dbReference>
<evidence type="ECO:0000313" key="3">
    <source>
        <dbReference type="EMBL" id="VFQ89722.1"/>
    </source>
</evidence>
<dbReference type="Proteomes" id="UP000595140">
    <property type="component" value="Unassembled WGS sequence"/>
</dbReference>
<dbReference type="PANTHER" id="PTHR31286">
    <property type="entry name" value="GLYCINE-RICH CELL WALL STRUCTURAL PROTEIN 1.8-LIKE"/>
    <property type="match status" value="1"/>
</dbReference>
<organism evidence="3 4">
    <name type="scientific">Cuscuta campestris</name>
    <dbReference type="NCBI Taxonomy" id="132261"/>
    <lineage>
        <taxon>Eukaryota</taxon>
        <taxon>Viridiplantae</taxon>
        <taxon>Streptophyta</taxon>
        <taxon>Embryophyta</taxon>
        <taxon>Tracheophyta</taxon>
        <taxon>Spermatophyta</taxon>
        <taxon>Magnoliopsida</taxon>
        <taxon>eudicotyledons</taxon>
        <taxon>Gunneridae</taxon>
        <taxon>Pentapetalae</taxon>
        <taxon>asterids</taxon>
        <taxon>lamiids</taxon>
        <taxon>Solanales</taxon>
        <taxon>Convolvulaceae</taxon>
        <taxon>Cuscuteae</taxon>
        <taxon>Cuscuta</taxon>
        <taxon>Cuscuta subgen. Grammica</taxon>
        <taxon>Cuscuta sect. Cleistogrammica</taxon>
    </lineage>
</organism>
<evidence type="ECO:0000313" key="4">
    <source>
        <dbReference type="Proteomes" id="UP000595140"/>
    </source>
</evidence>
<dbReference type="AlphaFoldDB" id="A0A484MLL0"/>
<dbReference type="SUPFAM" id="SSF56219">
    <property type="entry name" value="DNase I-like"/>
    <property type="match status" value="1"/>
</dbReference>
<dbReference type="PANTHER" id="PTHR31286:SF180">
    <property type="entry name" value="OS10G0362600 PROTEIN"/>
    <property type="match status" value="1"/>
</dbReference>
<dbReference type="Pfam" id="PF14111">
    <property type="entry name" value="DUF4283"/>
    <property type="match status" value="1"/>
</dbReference>
<evidence type="ECO:0000256" key="1">
    <source>
        <dbReference type="SAM" id="MobiDB-lite"/>
    </source>
</evidence>
<protein>
    <recommendedName>
        <fullName evidence="2">DUF4283 domain-containing protein</fullName>
    </recommendedName>
</protein>
<feature type="region of interest" description="Disordered" evidence="1">
    <location>
        <begin position="749"/>
        <end position="780"/>
    </location>
</feature>
<dbReference type="InterPro" id="IPR036691">
    <property type="entry name" value="Endo/exonu/phosph_ase_sf"/>
</dbReference>
<gene>
    <name evidence="3" type="ORF">CCAM_LOCUS31498</name>
</gene>
<feature type="compositionally biased region" description="Basic residues" evidence="1">
    <location>
        <begin position="763"/>
        <end position="776"/>
    </location>
</feature>
<dbReference type="InterPro" id="IPR040256">
    <property type="entry name" value="At4g02000-like"/>
</dbReference>
<dbReference type="InterPro" id="IPR025558">
    <property type="entry name" value="DUF4283"/>
</dbReference>
<evidence type="ECO:0000259" key="2">
    <source>
        <dbReference type="Pfam" id="PF14111"/>
    </source>
</evidence>
<reference evidence="3 4" key="1">
    <citation type="submission" date="2018-04" db="EMBL/GenBank/DDBJ databases">
        <authorList>
            <person name="Vogel A."/>
        </authorList>
    </citation>
    <scope>NUCLEOTIDE SEQUENCE [LARGE SCALE GENOMIC DNA]</scope>
</reference>
<dbReference type="OrthoDB" id="1748181at2759"/>
<name>A0A484MLL0_9ASTE</name>
<feature type="domain" description="DUF4283" evidence="2">
    <location>
        <begin position="547"/>
        <end position="624"/>
    </location>
</feature>
<dbReference type="EMBL" id="OOIL02003825">
    <property type="protein sequence ID" value="VFQ89722.1"/>
    <property type="molecule type" value="Genomic_DNA"/>
</dbReference>
<proteinExistence type="predicted"/>
<keyword evidence="4" id="KW-1185">Reference proteome</keyword>
<sequence>MAGHRPPDPPLQPPDVSAVSLIPNTTITAAGNLQIAATQVAAATPFFPVTTGHGGPSHTSQVLPHTQAIPTHPFAVTSATGIGLSHATSASGLHAGSSPVMVSQSICSVVDHSHSVPHVMTHPQRPSMAALSSDINPPFLGSSSTAAMAAQVTPLSSSFVALVPHDLGAHVSFPTSAIPPLDVGFNANASTALLSSCPPTVRPIASMGSSLVKTDFMQVKIPVHAFTQFNMNNVPGLELKGTVDDSHVLVHVPFSSFALFQRQEVPGAVPIALTRSNGYVYGEEQPSVADFQVPHTSSGYTGHYPFLFKPLNLELPHERKARLAQSLVGTSLDGAAQSLSNVHSGEIGTDTSHAHVGKAAQQAVQVGTSPINEVSVQVPKENPSILGPGPLHEGMTVAPAPTSTPNIMHGASSHVRPGGEKGVTFAPHNASTMERQSAPTPKMAAIISKNVTAVTAPWQGGPQGMPKPSFAQAVAGPSTPGPSKSFAQAVSGSSNPGISLRAIASRPSAILPNVVVEDKTPTFHRGTPGVVFKRSEMQKLSQLDNFLLIGKFSHGRPEIATLRKFFAEKFLLRESVQISLRDPRHVMILFTHPLDCNDIFMQGQIQFNGQFPMRLFRWSPEFNVKTESSVAPVWVTFPNLRADLFNESAIHQLCKPIRRCLKVDVATSTFSRPNVAKARVEIYLLKPRIEQIWIGFSDEPGEEDVGMFHSVEYERIPKYCTACYKQGHDNSSCNTLTPTQPDQRAVVVVPQPSTTAPTNTQPPRRRRSRSRVRRQREGKGIAILDAGTSAGGSQREESQYVWREKTAKGSRPIEVVDTDEVGKGEGPSLQAFVPTSSHPSPNVVIPDACLVPSTVVNATPPTSVVVEQSASQALEPSVPPTGVEQGPVVASLPLSTSSSSFIVHVPDPQPPELALAMSNTFDALGVMPGTVMRSATLILLHPPFLPIRDREPLWEYLRETHAALPADMAWGVVGDFNCLLDPSEKKGGRPYAPVKYQPFVECVEDCELVDSPFIGEDYTWFNNRVGGVEVRSRIDRLLFNQPWMDMFSCLVHHLDRVGSDHAPLLVECKSHERPPARPFTFLNVWTEHEDFQRVVADSWREDITGSPMFVFGAKLKRLEHSLKRWNRDTFGHIFDRLKVLEQDVWDIELQLQTDSSDETYI</sequence>